<dbReference type="AlphaFoldDB" id="A0A2V4NNW7"/>
<protein>
    <recommendedName>
        <fullName evidence="5">Protein kinase domain-containing protein</fullName>
    </recommendedName>
</protein>
<keyword evidence="4" id="KW-1185">Reference proteome</keyword>
<dbReference type="Proteomes" id="UP000248039">
    <property type="component" value="Unassembled WGS sequence"/>
</dbReference>
<keyword evidence="2" id="KW-1133">Transmembrane helix</keyword>
<evidence type="ECO:0000313" key="3">
    <source>
        <dbReference type="EMBL" id="PYC88027.1"/>
    </source>
</evidence>
<feature type="transmembrane region" description="Helical" evidence="2">
    <location>
        <begin position="336"/>
        <end position="355"/>
    </location>
</feature>
<keyword evidence="2" id="KW-0472">Membrane</keyword>
<feature type="compositionally biased region" description="Polar residues" evidence="1">
    <location>
        <begin position="318"/>
        <end position="327"/>
    </location>
</feature>
<sequence length="357" mass="38903">MALGDLGPLAEPISEHNGQAVAVRPLTDHPGWLAKLYRSDLHPEDARRIDLLISAPDKLPQADRAALYAETCWPAARIHGPDNPAVGCVIPMAPEQYRAELRRGKFSERRFVEIDWLAKSDESIRGVGLPGPGLEGRLAACRRLTQLAAILEALELVYSDWSFSNAFWSPERRSVYLIDVDGCQPKKMPDLHQPNWADPLTPPGTDADQYTDRYRLGLLVAKCLTGHRDARAFHTVAESLRQAQPAVCEVLLDMLLATDRERRPAAAQLNQALNNGPYLRAAPRPTRSPLPELPPVLAAPPVLPVRSVPSEVPVSPQPADTGTTGATQKPAAASHAAWIFVIVLAAILLVIIVAANH</sequence>
<evidence type="ECO:0000313" key="4">
    <source>
        <dbReference type="Proteomes" id="UP000248039"/>
    </source>
</evidence>
<name>A0A2V4NNW7_9ACTN</name>
<evidence type="ECO:0008006" key="5">
    <source>
        <dbReference type="Google" id="ProtNLM"/>
    </source>
</evidence>
<organism evidence="3 4">
    <name type="scientific">Streptomyces tateyamensis</name>
    <dbReference type="NCBI Taxonomy" id="565073"/>
    <lineage>
        <taxon>Bacteria</taxon>
        <taxon>Bacillati</taxon>
        <taxon>Actinomycetota</taxon>
        <taxon>Actinomycetes</taxon>
        <taxon>Kitasatosporales</taxon>
        <taxon>Streptomycetaceae</taxon>
        <taxon>Streptomyces</taxon>
    </lineage>
</organism>
<gene>
    <name evidence="3" type="ORF">C7C46_01785</name>
</gene>
<evidence type="ECO:0000256" key="1">
    <source>
        <dbReference type="SAM" id="MobiDB-lite"/>
    </source>
</evidence>
<comment type="caution">
    <text evidence="3">The sequence shown here is derived from an EMBL/GenBank/DDBJ whole genome shotgun (WGS) entry which is preliminary data.</text>
</comment>
<dbReference type="OrthoDB" id="4061674at2"/>
<feature type="region of interest" description="Disordered" evidence="1">
    <location>
        <begin position="308"/>
        <end position="328"/>
    </location>
</feature>
<evidence type="ECO:0000256" key="2">
    <source>
        <dbReference type="SAM" id="Phobius"/>
    </source>
</evidence>
<accession>A0A2V4NNW7</accession>
<proteinExistence type="predicted"/>
<dbReference type="EMBL" id="PYBW01000008">
    <property type="protein sequence ID" value="PYC88027.1"/>
    <property type="molecule type" value="Genomic_DNA"/>
</dbReference>
<reference evidence="3 4" key="1">
    <citation type="submission" date="2018-03" db="EMBL/GenBank/DDBJ databases">
        <title>Bioinformatic expansion and discovery of thiopeptide antibiotics.</title>
        <authorList>
            <person name="Schwalen C.J."/>
            <person name="Hudson G.A."/>
            <person name="Mitchell D.A."/>
        </authorList>
    </citation>
    <scope>NUCLEOTIDE SEQUENCE [LARGE SCALE GENOMIC DNA]</scope>
    <source>
        <strain evidence="3 4">ATCC 21389</strain>
    </source>
</reference>
<keyword evidence="2" id="KW-0812">Transmembrane</keyword>